<dbReference type="PROSITE" id="PS00088">
    <property type="entry name" value="SOD_MN"/>
    <property type="match status" value="1"/>
</dbReference>
<accession>A0A1D8AZL6</accession>
<dbReference type="GO" id="GO:0004784">
    <property type="term" value="F:superoxide dismutase activity"/>
    <property type="evidence" value="ECO:0007669"/>
    <property type="project" value="UniProtKB-EC"/>
</dbReference>
<dbReference type="AlphaFoldDB" id="A0A1D8AZL6"/>
<dbReference type="SUPFAM" id="SSF54719">
    <property type="entry name" value="Fe,Mn superoxide dismutase (SOD), C-terminal domain"/>
    <property type="match status" value="1"/>
</dbReference>
<evidence type="ECO:0000259" key="8">
    <source>
        <dbReference type="Pfam" id="PF02777"/>
    </source>
</evidence>
<feature type="binding site" evidence="5">
    <location>
        <position position="68"/>
    </location>
    <ligand>
        <name>Mn(2+)</name>
        <dbReference type="ChEBI" id="CHEBI:29035"/>
    </ligand>
</feature>
<name>A0A1D8AZL6_9BACT</name>
<dbReference type="EMBL" id="CP016094">
    <property type="protein sequence ID" value="AOS46325.1"/>
    <property type="molecule type" value="Genomic_DNA"/>
</dbReference>
<dbReference type="PANTHER" id="PTHR43595">
    <property type="entry name" value="37S RIBOSOMAL PROTEIN S26, MITOCHONDRIAL"/>
    <property type="match status" value="1"/>
</dbReference>
<dbReference type="FunFam" id="1.10.287.990:FF:000001">
    <property type="entry name" value="Superoxide dismutase"/>
    <property type="match status" value="1"/>
</dbReference>
<dbReference type="SUPFAM" id="SSF46609">
    <property type="entry name" value="Fe,Mn superoxide dismutase (SOD), N-terminal domain"/>
    <property type="match status" value="1"/>
</dbReference>
<dbReference type="PRINTS" id="PR01703">
    <property type="entry name" value="MNSODISMTASE"/>
</dbReference>
<dbReference type="InterPro" id="IPR006311">
    <property type="entry name" value="TAT_signal"/>
</dbReference>
<dbReference type="Gene3D" id="3.55.40.20">
    <property type="entry name" value="Iron/manganese superoxide dismutase, C-terminal domain"/>
    <property type="match status" value="1"/>
</dbReference>
<dbReference type="InterPro" id="IPR036324">
    <property type="entry name" value="Mn/Fe_SOD_N_sf"/>
</dbReference>
<evidence type="ECO:0000256" key="5">
    <source>
        <dbReference type="PIRSR" id="PIRSR000349-1"/>
    </source>
</evidence>
<keyword evidence="4 6" id="KW-0560">Oxidoreductase</keyword>
<dbReference type="GO" id="GO:0030145">
    <property type="term" value="F:manganese ion binding"/>
    <property type="evidence" value="ECO:0007669"/>
    <property type="project" value="UniProtKB-ARBA"/>
</dbReference>
<dbReference type="InterPro" id="IPR019831">
    <property type="entry name" value="Mn/Fe_SOD_N"/>
</dbReference>
<dbReference type="InterPro" id="IPR019832">
    <property type="entry name" value="Mn/Fe_SOD_C"/>
</dbReference>
<protein>
    <recommendedName>
        <fullName evidence="2 6">Superoxide dismutase</fullName>
        <ecNumber evidence="2 6">1.15.1.1</ecNumber>
    </recommendedName>
</protein>
<comment type="function">
    <text evidence="6">Destroys radicals which are normally produced within the cells and which are toxic to biological systems.</text>
</comment>
<feature type="domain" description="Manganese/iron superoxide dismutase C-terminal" evidence="8">
    <location>
        <begin position="140"/>
        <end position="235"/>
    </location>
</feature>
<dbReference type="InterPro" id="IPR019833">
    <property type="entry name" value="Mn/Fe_SOD_BS"/>
</dbReference>
<evidence type="ECO:0000313" key="9">
    <source>
        <dbReference type="EMBL" id="AOS46325.1"/>
    </source>
</evidence>
<proteinExistence type="inferred from homology"/>
<dbReference type="PATRIC" id="fig|1838286.3.peg.3464"/>
<dbReference type="KEGG" id="obg:Verru16b_03426"/>
<dbReference type="Gene3D" id="1.10.287.990">
    <property type="entry name" value="Fe,Mn superoxide dismutase (SOD) domain"/>
    <property type="match status" value="1"/>
</dbReference>
<dbReference type="STRING" id="1838286.Verru16b_03426"/>
<dbReference type="FunFam" id="3.55.40.20:FF:000001">
    <property type="entry name" value="Superoxide dismutase"/>
    <property type="match status" value="1"/>
</dbReference>
<feature type="domain" description="Manganese/iron superoxide dismutase N-terminal" evidence="7">
    <location>
        <begin position="44"/>
        <end position="130"/>
    </location>
</feature>
<gene>
    <name evidence="9" type="primary">sodA1_2</name>
    <name evidence="9" type="ORF">Verru16b_03426</name>
</gene>
<sequence>MNPVDPASLSRREALKILGTTAAVAGLGLHRLTAAESAPVALGWDLPKLPYAYGALEPHFDARTMEIHHSKHHQAYITNARNLLKDHPDLLARGPEALVRDLASVPEAIRTGIRNNAGGHVNHDFFWKIIAPGSGVSVQQLPVAIAEAFGSMDEFKKLFADAAMKRFGSGWAWLSLKDGKLLVHSTANQDSPLSEGATPILGLDVWEHAYYLQYQNRRADFVAAYWNVVNWTQAEVNFAQARKS</sequence>
<evidence type="ECO:0000256" key="1">
    <source>
        <dbReference type="ARBA" id="ARBA00008714"/>
    </source>
</evidence>
<comment type="catalytic activity">
    <reaction evidence="6">
        <text>2 superoxide + 2 H(+) = H2O2 + O2</text>
        <dbReference type="Rhea" id="RHEA:20696"/>
        <dbReference type="ChEBI" id="CHEBI:15378"/>
        <dbReference type="ChEBI" id="CHEBI:15379"/>
        <dbReference type="ChEBI" id="CHEBI:16240"/>
        <dbReference type="ChEBI" id="CHEBI:18421"/>
        <dbReference type="EC" id="1.15.1.1"/>
    </reaction>
</comment>
<dbReference type="OrthoDB" id="9803125at2"/>
<dbReference type="RefSeq" id="WP_083270444.1">
    <property type="nucleotide sequence ID" value="NZ_CP016094.1"/>
</dbReference>
<dbReference type="Pfam" id="PF00081">
    <property type="entry name" value="Sod_Fe_N"/>
    <property type="match status" value="1"/>
</dbReference>
<dbReference type="PROSITE" id="PS51318">
    <property type="entry name" value="TAT"/>
    <property type="match status" value="1"/>
</dbReference>
<dbReference type="InterPro" id="IPR001189">
    <property type="entry name" value="Mn/Fe_SOD"/>
</dbReference>
<evidence type="ECO:0000256" key="2">
    <source>
        <dbReference type="ARBA" id="ARBA00012682"/>
    </source>
</evidence>
<comment type="similarity">
    <text evidence="1 6">Belongs to the iron/manganese superoxide dismutase family.</text>
</comment>
<reference evidence="9 10" key="1">
    <citation type="submission" date="2016-06" db="EMBL/GenBank/DDBJ databases">
        <title>Three novel species with peptidoglycan cell walls form the new genus Lacunisphaera gen. nov. in the family Opitutaceae of the verrucomicrobial subdivision 4.</title>
        <authorList>
            <person name="Rast P."/>
            <person name="Gloeckner I."/>
            <person name="Jogler M."/>
            <person name="Boedeker C."/>
            <person name="Jeske O."/>
            <person name="Wiegand S."/>
            <person name="Reinhardt R."/>
            <person name="Schumann P."/>
            <person name="Rohde M."/>
            <person name="Spring S."/>
            <person name="Gloeckner F.O."/>
            <person name="Jogler C."/>
        </authorList>
    </citation>
    <scope>NUCLEOTIDE SEQUENCE [LARGE SCALE GENOMIC DNA]</scope>
    <source>
        <strain evidence="9 10">IG16b</strain>
    </source>
</reference>
<dbReference type="PIRSF" id="PIRSF000349">
    <property type="entry name" value="SODismutase"/>
    <property type="match status" value="1"/>
</dbReference>
<evidence type="ECO:0000259" key="7">
    <source>
        <dbReference type="Pfam" id="PF00081"/>
    </source>
</evidence>
<dbReference type="PANTHER" id="PTHR43595:SF2">
    <property type="entry name" value="SMALL RIBOSOMAL SUBUNIT PROTEIN MS42"/>
    <property type="match status" value="1"/>
</dbReference>
<feature type="binding site" evidence="5">
    <location>
        <position position="204"/>
    </location>
    <ligand>
        <name>Mn(2+)</name>
        <dbReference type="ChEBI" id="CHEBI:29035"/>
    </ligand>
</feature>
<dbReference type="EC" id="1.15.1.1" evidence="2 6"/>
<keyword evidence="10" id="KW-1185">Reference proteome</keyword>
<dbReference type="GO" id="GO:0005737">
    <property type="term" value="C:cytoplasm"/>
    <property type="evidence" value="ECO:0007669"/>
    <property type="project" value="TreeGrafter"/>
</dbReference>
<evidence type="ECO:0000256" key="6">
    <source>
        <dbReference type="RuleBase" id="RU000414"/>
    </source>
</evidence>
<keyword evidence="3 5" id="KW-0479">Metal-binding</keyword>
<dbReference type="Pfam" id="PF02777">
    <property type="entry name" value="Sod_Fe_C"/>
    <property type="match status" value="1"/>
</dbReference>
<evidence type="ECO:0000256" key="4">
    <source>
        <dbReference type="ARBA" id="ARBA00023002"/>
    </source>
</evidence>
<evidence type="ECO:0000313" key="10">
    <source>
        <dbReference type="Proteomes" id="UP000095228"/>
    </source>
</evidence>
<evidence type="ECO:0000256" key="3">
    <source>
        <dbReference type="ARBA" id="ARBA00022723"/>
    </source>
</evidence>
<dbReference type="InterPro" id="IPR036314">
    <property type="entry name" value="SOD_C_sf"/>
</dbReference>
<feature type="binding site" evidence="5">
    <location>
        <position position="123"/>
    </location>
    <ligand>
        <name>Mn(2+)</name>
        <dbReference type="ChEBI" id="CHEBI:29035"/>
    </ligand>
</feature>
<feature type="binding site" evidence="5">
    <location>
        <position position="208"/>
    </location>
    <ligand>
        <name>Mn(2+)</name>
        <dbReference type="ChEBI" id="CHEBI:29035"/>
    </ligand>
</feature>
<organism evidence="9 10">
    <name type="scientific">Lacunisphaera limnophila</name>
    <dbReference type="NCBI Taxonomy" id="1838286"/>
    <lineage>
        <taxon>Bacteria</taxon>
        <taxon>Pseudomonadati</taxon>
        <taxon>Verrucomicrobiota</taxon>
        <taxon>Opitutia</taxon>
        <taxon>Opitutales</taxon>
        <taxon>Opitutaceae</taxon>
        <taxon>Lacunisphaera</taxon>
    </lineage>
</organism>
<dbReference type="Proteomes" id="UP000095228">
    <property type="component" value="Chromosome"/>
</dbReference>